<dbReference type="OrthoDB" id="5490290at2"/>
<dbReference type="InterPro" id="IPR050194">
    <property type="entry name" value="Glycosyltransferase_grp1"/>
</dbReference>
<evidence type="ECO:0000313" key="3">
    <source>
        <dbReference type="Proteomes" id="UP000009026"/>
    </source>
</evidence>
<keyword evidence="3" id="KW-1185">Reference proteome</keyword>
<dbReference type="PATRIC" id="fig|1297742.4.peg.2205"/>
<protein>
    <submittedName>
        <fullName evidence="2">Glycosyltransferase</fullName>
    </submittedName>
</protein>
<dbReference type="AlphaFoldDB" id="A0A0H4WR66"/>
<dbReference type="EMBL" id="CP012109">
    <property type="protein sequence ID" value="AKQ65269.1"/>
    <property type="molecule type" value="Genomic_DNA"/>
</dbReference>
<accession>A0A0H4WR66</accession>
<dbReference type="KEGG" id="mym:A176_002181"/>
<evidence type="ECO:0000313" key="2">
    <source>
        <dbReference type="EMBL" id="AKQ65269.1"/>
    </source>
</evidence>
<reference evidence="2 3" key="1">
    <citation type="journal article" date="2016" name="PLoS ONE">
        <title>Complete Genome Sequence and Comparative Genomics of a Novel Myxobacterium Myxococcus hansupus.</title>
        <authorList>
            <person name="Sharma G."/>
            <person name="Narwani T."/>
            <person name="Subramanian S."/>
        </authorList>
    </citation>
    <scope>NUCLEOTIDE SEQUENCE [LARGE SCALE GENOMIC DNA]</scope>
    <source>
        <strain evidence="3">mixupus</strain>
    </source>
</reference>
<name>A0A0H4WR66_9BACT</name>
<dbReference type="Proteomes" id="UP000009026">
    <property type="component" value="Chromosome"/>
</dbReference>
<proteinExistence type="predicted"/>
<dbReference type="InterPro" id="IPR001296">
    <property type="entry name" value="Glyco_trans_1"/>
</dbReference>
<dbReference type="eggNOG" id="COG0438">
    <property type="taxonomic scope" value="Bacteria"/>
</dbReference>
<dbReference type="RefSeq" id="WP_002639954.1">
    <property type="nucleotide sequence ID" value="NZ_CP012109.1"/>
</dbReference>
<organism evidence="2 3">
    <name type="scientific">Pseudomyxococcus hansupus</name>
    <dbReference type="NCBI Taxonomy" id="1297742"/>
    <lineage>
        <taxon>Bacteria</taxon>
        <taxon>Pseudomonadati</taxon>
        <taxon>Myxococcota</taxon>
        <taxon>Myxococcia</taxon>
        <taxon>Myxococcales</taxon>
        <taxon>Cystobacterineae</taxon>
        <taxon>Myxococcaceae</taxon>
        <taxon>Pseudomyxococcus</taxon>
    </lineage>
</organism>
<dbReference type="STRING" id="1297742.A176_002181"/>
<feature type="domain" description="Glycosyl transferase family 1" evidence="1">
    <location>
        <begin position="152"/>
        <end position="310"/>
    </location>
</feature>
<dbReference type="GO" id="GO:0016758">
    <property type="term" value="F:hexosyltransferase activity"/>
    <property type="evidence" value="ECO:0007669"/>
    <property type="project" value="TreeGrafter"/>
</dbReference>
<dbReference type="PANTHER" id="PTHR45947:SF3">
    <property type="entry name" value="SULFOQUINOVOSYL TRANSFERASE SQD2"/>
    <property type="match status" value="1"/>
</dbReference>
<dbReference type="SUPFAM" id="SSF53756">
    <property type="entry name" value="UDP-Glycosyltransferase/glycogen phosphorylase"/>
    <property type="match status" value="1"/>
</dbReference>
<keyword evidence="2" id="KW-0808">Transferase</keyword>
<dbReference type="CDD" id="cd03801">
    <property type="entry name" value="GT4_PimA-like"/>
    <property type="match status" value="1"/>
</dbReference>
<dbReference type="Pfam" id="PF00534">
    <property type="entry name" value="Glycos_transf_1"/>
    <property type="match status" value="1"/>
</dbReference>
<evidence type="ECO:0000259" key="1">
    <source>
        <dbReference type="Pfam" id="PF00534"/>
    </source>
</evidence>
<dbReference type="Gene3D" id="3.40.50.2000">
    <property type="entry name" value="Glycogen Phosphorylase B"/>
    <property type="match status" value="2"/>
</dbReference>
<gene>
    <name evidence="2" type="ORF">A176_002181</name>
</gene>
<sequence>MTLIVHPHFHNRYTGVTRHVESVVPALARDSGSETRVMGTGLSQELPRITWPELLRRLRREPVVWHAHRNNELLVGMLLKLLGRQVRLVFTRHTSIAPSGFTRFIARGADALVSLTKQVADVIALPSTVVSHGIDLSRFHPPEDRDAAWRKLGLKGRYGIGVIGRIRKEKGQGDFVQALRPLLPAHPDWQAVLVGLAKGPDQDWLKQQMAGLEDRISLPGEQSVIEPWYQGLSVLVHPSYAEGYSLVHVEAMASGCCVVASKLPYLDTLIEHGRTGFFFEPGDVQGLRELLDMLMREPERAREIGRNAAEEARRRCGVEHEARALTELYQSTLER</sequence>
<dbReference type="PANTHER" id="PTHR45947">
    <property type="entry name" value="SULFOQUINOVOSYL TRANSFERASE SQD2"/>
    <property type="match status" value="1"/>
</dbReference>